<dbReference type="InterPro" id="IPR004360">
    <property type="entry name" value="Glyas_Fos-R_dOase_dom"/>
</dbReference>
<dbReference type="SUPFAM" id="SSF54593">
    <property type="entry name" value="Glyoxalase/Bleomycin resistance protein/Dihydroxybiphenyl dioxygenase"/>
    <property type="match status" value="1"/>
</dbReference>
<evidence type="ECO:0000313" key="2">
    <source>
        <dbReference type="Proteomes" id="UP000462362"/>
    </source>
</evidence>
<name>A0A6I3RX33_9BURK</name>
<protein>
    <submittedName>
        <fullName evidence="1">Extradiol ring-cleavage dioxygenase</fullName>
    </submittedName>
</protein>
<gene>
    <name evidence="1" type="ORF">GMD42_01435</name>
</gene>
<reference evidence="1 2" key="1">
    <citation type="journal article" date="2019" name="Nat. Med.">
        <title>A library of human gut bacterial isolates paired with longitudinal multiomics data enables mechanistic microbiome research.</title>
        <authorList>
            <person name="Poyet M."/>
            <person name="Groussin M."/>
            <person name="Gibbons S.M."/>
            <person name="Avila-Pacheco J."/>
            <person name="Jiang X."/>
            <person name="Kearney S.M."/>
            <person name="Perrotta A.R."/>
            <person name="Berdy B."/>
            <person name="Zhao S."/>
            <person name="Lieberman T.D."/>
            <person name="Swanson P.K."/>
            <person name="Smith M."/>
            <person name="Roesemann S."/>
            <person name="Alexander J.E."/>
            <person name="Rich S.A."/>
            <person name="Livny J."/>
            <person name="Vlamakis H."/>
            <person name="Clish C."/>
            <person name="Bullock K."/>
            <person name="Deik A."/>
            <person name="Scott J."/>
            <person name="Pierce K.A."/>
            <person name="Xavier R.J."/>
            <person name="Alm E.J."/>
        </authorList>
    </citation>
    <scope>NUCLEOTIDE SEQUENCE [LARGE SCALE GENOMIC DNA]</scope>
    <source>
        <strain evidence="1 2">BIOML-A2</strain>
    </source>
</reference>
<dbReference type="GO" id="GO:0051213">
    <property type="term" value="F:dioxygenase activity"/>
    <property type="evidence" value="ECO:0007669"/>
    <property type="project" value="UniProtKB-KW"/>
</dbReference>
<dbReference type="RefSeq" id="WP_155165101.1">
    <property type="nucleotide sequence ID" value="NZ_CATZPX010000004.1"/>
</dbReference>
<dbReference type="EMBL" id="WNCL01000002">
    <property type="protein sequence ID" value="MTU42304.1"/>
    <property type="molecule type" value="Genomic_DNA"/>
</dbReference>
<keyword evidence="1" id="KW-0223">Dioxygenase</keyword>
<accession>A0A6I3RX33</accession>
<dbReference type="Gene3D" id="3.10.180.10">
    <property type="entry name" value="2,3-Dihydroxybiphenyl 1,2-Dioxygenase, domain 1"/>
    <property type="match status" value="1"/>
</dbReference>
<keyword evidence="1" id="KW-0560">Oxidoreductase</keyword>
<sequence length="223" mass="25270">MEERVSAESVTDLRTAKFGIQKTRTSQYVFEYKNIWDPVKKRSKPLYRISVGKVIGGEVVIKDEYLQMHPELKQGDIVLQEGKPIYIGGCSVPSELFEILELDHFCLTTAQPEAMVSFYRLLGLPVRKDGARYEIEFPHFKINLHVIGHPLLPEAKVAVPGTGDFCLEIQTDSDSCEIAEAFRKLDVPVEGPVIRHGRKGEMTSVYLRDPDQNLVELAVYPKH</sequence>
<dbReference type="AlphaFoldDB" id="A0A6I3RX33"/>
<proteinExistence type="predicted"/>
<dbReference type="Proteomes" id="UP000462362">
    <property type="component" value="Unassembled WGS sequence"/>
</dbReference>
<evidence type="ECO:0000313" key="1">
    <source>
        <dbReference type="EMBL" id="MTU42304.1"/>
    </source>
</evidence>
<dbReference type="Pfam" id="PF00903">
    <property type="entry name" value="Glyoxalase"/>
    <property type="match status" value="1"/>
</dbReference>
<dbReference type="InterPro" id="IPR029068">
    <property type="entry name" value="Glyas_Bleomycin-R_OHBP_Dase"/>
</dbReference>
<organism evidence="1 2">
    <name type="scientific">Parasutterella excrementihominis</name>
    <dbReference type="NCBI Taxonomy" id="487175"/>
    <lineage>
        <taxon>Bacteria</taxon>
        <taxon>Pseudomonadati</taxon>
        <taxon>Pseudomonadota</taxon>
        <taxon>Betaproteobacteria</taxon>
        <taxon>Burkholderiales</taxon>
        <taxon>Sutterellaceae</taxon>
        <taxon>Parasutterella</taxon>
    </lineage>
</organism>
<dbReference type="InterPro" id="IPR037523">
    <property type="entry name" value="VOC_core"/>
</dbReference>
<dbReference type="PROSITE" id="PS51819">
    <property type="entry name" value="VOC"/>
    <property type="match status" value="1"/>
</dbReference>
<comment type="caution">
    <text evidence="1">The sequence shown here is derived from an EMBL/GenBank/DDBJ whole genome shotgun (WGS) entry which is preliminary data.</text>
</comment>